<gene>
    <name evidence="2" type="ORF">TRL7639_02153</name>
</gene>
<feature type="domain" description="DUF58" evidence="1">
    <location>
        <begin position="57"/>
        <end position="273"/>
    </location>
</feature>
<dbReference type="PANTHER" id="PTHR33608">
    <property type="entry name" value="BLL2464 PROTEIN"/>
    <property type="match status" value="1"/>
</dbReference>
<dbReference type="RefSeq" id="WP_085795664.1">
    <property type="nucleotide sequence ID" value="NZ_FWFO01000001.1"/>
</dbReference>
<protein>
    <recommendedName>
        <fullName evidence="1">DUF58 domain-containing protein</fullName>
    </recommendedName>
</protein>
<evidence type="ECO:0000313" key="3">
    <source>
        <dbReference type="Proteomes" id="UP000193077"/>
    </source>
</evidence>
<organism evidence="2 3">
    <name type="scientific">Falsiruegeria litorea R37</name>
    <dbReference type="NCBI Taxonomy" id="1200284"/>
    <lineage>
        <taxon>Bacteria</taxon>
        <taxon>Pseudomonadati</taxon>
        <taxon>Pseudomonadota</taxon>
        <taxon>Alphaproteobacteria</taxon>
        <taxon>Rhodobacterales</taxon>
        <taxon>Roseobacteraceae</taxon>
        <taxon>Falsiruegeria</taxon>
    </lineage>
</organism>
<dbReference type="EMBL" id="FWFO01000001">
    <property type="protein sequence ID" value="SLN41955.1"/>
    <property type="molecule type" value="Genomic_DNA"/>
</dbReference>
<reference evidence="2 3" key="1">
    <citation type="submission" date="2017-03" db="EMBL/GenBank/DDBJ databases">
        <authorList>
            <person name="Afonso C.L."/>
            <person name="Miller P.J."/>
            <person name="Scott M.A."/>
            <person name="Spackman E."/>
            <person name="Goraichik I."/>
            <person name="Dimitrov K.M."/>
            <person name="Suarez D.L."/>
            <person name="Swayne D.E."/>
        </authorList>
    </citation>
    <scope>NUCLEOTIDE SEQUENCE [LARGE SCALE GENOMIC DNA]</scope>
    <source>
        <strain evidence="2 3">CECT 7639</strain>
    </source>
</reference>
<sequence length="313" mass="34792">MEAHDTQDLRVHTTADQLRRLGPLSRGISLLPRQPARSILNGRHASRLRGRGLNFEELRDYLPGDDIRTIDWKVTARTGSPHVRVYTEERDRPALVIVDQRMTMFFGSVEYMKSVVAAEAAAIVAHRILAQGDRLGGLVLAPGRIAEHRPERRPRALDRLLNSIASANQMLSADLEDTAEPSLNTVLKQATQVAKTNFVVTVFSDFAGLDDTSEPLLRRLAQSNDLILFNVSDRSAQTLPPGLRLSISDGTSQAELDTSDPQVHARVQTALRDRLETLRHWSRRYGIPMVELGTDRAALAQMQVLFGLRGAGR</sequence>
<evidence type="ECO:0000259" key="1">
    <source>
        <dbReference type="Pfam" id="PF01882"/>
    </source>
</evidence>
<dbReference type="AlphaFoldDB" id="A0A1Y5SLT4"/>
<name>A0A1Y5SLT4_9RHOB</name>
<dbReference type="Proteomes" id="UP000193077">
    <property type="component" value="Unassembled WGS sequence"/>
</dbReference>
<dbReference type="OrthoDB" id="9776116at2"/>
<accession>A0A1Y5SLT4</accession>
<dbReference type="Pfam" id="PF01882">
    <property type="entry name" value="DUF58"/>
    <property type="match status" value="1"/>
</dbReference>
<dbReference type="InterPro" id="IPR002881">
    <property type="entry name" value="DUF58"/>
</dbReference>
<evidence type="ECO:0000313" key="2">
    <source>
        <dbReference type="EMBL" id="SLN41955.1"/>
    </source>
</evidence>
<proteinExistence type="predicted"/>
<dbReference type="PANTHER" id="PTHR33608:SF12">
    <property type="entry name" value="DUF58 DOMAIN-CONTAINING PROTEIN"/>
    <property type="match status" value="1"/>
</dbReference>
<keyword evidence="3" id="KW-1185">Reference proteome</keyword>